<dbReference type="NCBIfam" id="TIGR01409">
    <property type="entry name" value="TAT_signal_seq"/>
    <property type="match status" value="1"/>
</dbReference>
<dbReference type="CDD" id="cd13585">
    <property type="entry name" value="PBP2_TMBP_like"/>
    <property type="match status" value="1"/>
</dbReference>
<comment type="caution">
    <text evidence="3">The sequence shown here is derived from an EMBL/GenBank/DDBJ whole genome shotgun (WGS) entry which is preliminary data.</text>
</comment>
<reference evidence="3 4" key="1">
    <citation type="submission" date="2019-12" db="EMBL/GenBank/DDBJ databases">
        <authorList>
            <person name="Huq M.A."/>
        </authorList>
    </citation>
    <scope>NUCLEOTIDE SEQUENCE [LARGE SCALE GENOMIC DNA]</scope>
    <source>
        <strain evidence="3 4">MAH-25</strain>
    </source>
</reference>
<dbReference type="InterPro" id="IPR019546">
    <property type="entry name" value="TAT_signal_bac_arc"/>
</dbReference>
<protein>
    <submittedName>
        <fullName evidence="3">Extracellular solute-binding protein</fullName>
    </submittedName>
</protein>
<dbReference type="GO" id="GO:0042597">
    <property type="term" value="C:periplasmic space"/>
    <property type="evidence" value="ECO:0007669"/>
    <property type="project" value="UniProtKB-SubCell"/>
</dbReference>
<dbReference type="InterPro" id="IPR050490">
    <property type="entry name" value="Bact_solute-bd_prot1"/>
</dbReference>
<proteinExistence type="inferred from homology"/>
<keyword evidence="4" id="KW-1185">Reference proteome</keyword>
<dbReference type="SUPFAM" id="SSF53850">
    <property type="entry name" value="Periplasmic binding protein-like II"/>
    <property type="match status" value="1"/>
</dbReference>
<evidence type="ECO:0000256" key="2">
    <source>
        <dbReference type="ARBA" id="ARBA00008520"/>
    </source>
</evidence>
<dbReference type="InterPro" id="IPR006311">
    <property type="entry name" value="TAT_signal"/>
</dbReference>
<dbReference type="Gene3D" id="3.40.190.10">
    <property type="entry name" value="Periplasmic binding protein-like II"/>
    <property type="match status" value="2"/>
</dbReference>
<comment type="subcellular location">
    <subcellularLocation>
        <location evidence="1">Periplasm</location>
    </subcellularLocation>
</comment>
<dbReference type="Proteomes" id="UP000469385">
    <property type="component" value="Unassembled WGS sequence"/>
</dbReference>
<evidence type="ECO:0000313" key="3">
    <source>
        <dbReference type="EMBL" id="MVQ32962.1"/>
    </source>
</evidence>
<evidence type="ECO:0000256" key="1">
    <source>
        <dbReference type="ARBA" id="ARBA00004418"/>
    </source>
</evidence>
<gene>
    <name evidence="3" type="ORF">GON04_26145</name>
</gene>
<dbReference type="PANTHER" id="PTHR43649:SF12">
    <property type="entry name" value="DIACETYLCHITOBIOSE BINDING PROTEIN DASA"/>
    <property type="match status" value="1"/>
</dbReference>
<dbReference type="AlphaFoldDB" id="A0A6N8J2H7"/>
<name>A0A6N8J2H7_9BURK</name>
<organism evidence="3 4">
    <name type="scientific">Ramlibacter pinisoli</name>
    <dbReference type="NCBI Taxonomy" id="2682844"/>
    <lineage>
        <taxon>Bacteria</taxon>
        <taxon>Pseudomonadati</taxon>
        <taxon>Pseudomonadota</taxon>
        <taxon>Betaproteobacteria</taxon>
        <taxon>Burkholderiales</taxon>
        <taxon>Comamonadaceae</taxon>
        <taxon>Ramlibacter</taxon>
    </lineage>
</organism>
<accession>A0A6N8J2H7</accession>
<comment type="similarity">
    <text evidence="2">Belongs to the bacterial solute-binding protein 1 family.</text>
</comment>
<dbReference type="PROSITE" id="PS51318">
    <property type="entry name" value="TAT"/>
    <property type="match status" value="1"/>
</dbReference>
<dbReference type="InterPro" id="IPR006059">
    <property type="entry name" value="SBP"/>
</dbReference>
<dbReference type="EMBL" id="WSEL01000011">
    <property type="protein sequence ID" value="MVQ32962.1"/>
    <property type="molecule type" value="Genomic_DNA"/>
</dbReference>
<evidence type="ECO:0000313" key="4">
    <source>
        <dbReference type="Proteomes" id="UP000469385"/>
    </source>
</evidence>
<dbReference type="PANTHER" id="PTHR43649">
    <property type="entry name" value="ARABINOSE-BINDING PROTEIN-RELATED"/>
    <property type="match status" value="1"/>
</dbReference>
<sequence length="516" mass="56386">MTTRSMGKAPRPATMTAPEPVARLPCNRLHGHCRLLHLPPPGDRRMKKSVRSPLDLDASRREFLGQAAALGAVGVAGTWPAMAQAQAAADLGPYRSAKINWRQAEGESISVAVIPASYFDNLLGLLPQFEALTGIKVRAEKVPPGQIRQKALLDLSSKTGTYATHAADPMYYPLYVSNKWVEPLDKYLGDATLTDPAWFNYNDIFKAWRDADSVDGKPYGIPYDGEVTVQVYRKDLYDAKGLKPAETYDQLLSNAKALHDPANRMYGLALRGFAGAGQNMYIYPSLLRGFGGDWFSNKALTVNGPEAVKALDWYVQALAQYAPPAVRNWNWPDIADAFSQGTVGCYIDAHSSAAVITNPEKSKVVGKVAYARWPKGPSGKRVTSIWNWGFPINASLSDKAKKATWLFISWAASAETQARTSWKFDGPAKRSGLNRASLWKSAEFAAAMKGAGDNFIPAALESLEQDTDVDWRPRVPQWPAIGDTMATAIQAALVGQKKPKEALDEAQARIAQVMKG</sequence>
<dbReference type="Pfam" id="PF01547">
    <property type="entry name" value="SBP_bac_1"/>
    <property type="match status" value="1"/>
</dbReference>